<dbReference type="Proteomes" id="UP001529255">
    <property type="component" value="Unassembled WGS sequence"/>
</dbReference>
<proteinExistence type="predicted"/>
<feature type="transmembrane region" description="Helical" evidence="1">
    <location>
        <begin position="173"/>
        <end position="195"/>
    </location>
</feature>
<dbReference type="EMBL" id="JASUZV010000002">
    <property type="protein sequence ID" value="MDL5042915.1"/>
    <property type="molecule type" value="Genomic_DNA"/>
</dbReference>
<evidence type="ECO:0000313" key="2">
    <source>
        <dbReference type="EMBL" id="MDL5042915.1"/>
    </source>
</evidence>
<keyword evidence="1" id="KW-1133">Transmembrane helix</keyword>
<organism evidence="2 3">
    <name type="scientific">Streptococcus raffinosi</name>
    <dbReference type="NCBI Taxonomy" id="3053355"/>
    <lineage>
        <taxon>Bacteria</taxon>
        <taxon>Bacillati</taxon>
        <taxon>Bacillota</taxon>
        <taxon>Bacilli</taxon>
        <taxon>Lactobacillales</taxon>
        <taxon>Streptococcaceae</taxon>
        <taxon>Streptococcus</taxon>
    </lineage>
</organism>
<evidence type="ECO:0000256" key="1">
    <source>
        <dbReference type="SAM" id="Phobius"/>
    </source>
</evidence>
<accession>A0ABT7LQJ5</accession>
<comment type="caution">
    <text evidence="2">The sequence shown here is derived from an EMBL/GenBank/DDBJ whole genome shotgun (WGS) entry which is preliminary data.</text>
</comment>
<keyword evidence="3" id="KW-1185">Reference proteome</keyword>
<feature type="transmembrane region" description="Helical" evidence="1">
    <location>
        <begin position="62"/>
        <end position="83"/>
    </location>
</feature>
<protein>
    <recommendedName>
        <fullName evidence="4">DUF4231 domain-containing protein</fullName>
    </recommendedName>
</protein>
<name>A0ABT7LQJ5_9STRE</name>
<dbReference type="RefSeq" id="WP_285955504.1">
    <property type="nucleotide sequence ID" value="NZ_JASUZV010000002.1"/>
</dbReference>
<reference evidence="2 3" key="1">
    <citation type="submission" date="2023-06" db="EMBL/GenBank/DDBJ databases">
        <title>A potential novel species of Streptococcus isolated from human milk sample.</title>
        <authorList>
            <person name="Nguyen H.V."/>
            <person name="Trinh A.T.V."/>
            <person name="Hoang A.T.L."/>
            <person name="Bui L.N.H."/>
            <person name="Tran Q.T.L."/>
            <person name="Trinh T."/>
        </authorList>
    </citation>
    <scope>NUCLEOTIDE SEQUENCE [LARGE SCALE GENOMIC DNA]</scope>
    <source>
        <strain evidence="2 3">VTCC 12812</strain>
    </source>
</reference>
<evidence type="ECO:0008006" key="4">
    <source>
        <dbReference type="Google" id="ProtNLM"/>
    </source>
</evidence>
<evidence type="ECO:0000313" key="3">
    <source>
        <dbReference type="Proteomes" id="UP001529255"/>
    </source>
</evidence>
<gene>
    <name evidence="2" type="ORF">QRD39_02170</name>
</gene>
<keyword evidence="1" id="KW-0812">Transmembrane</keyword>
<sequence length="242" mass="27643">MDKVVDELYKKIEDFEKDYDTWEKNSHKELRKYRKNLFISLGVLFLLIIPFVVGVIECQWGIWWAVGIILGSIVDIIAIRYYYVCFDKEFQKVPTKFDTVCKKTAEELKRVYGDNVSKFIDLLISDLTNKKANTLKGYNNTIKAVTSLPTLVATTALGFLLKGGFESKFSHSNLNLIFGISLLILIFKAVSYGIVSTINNPSWGKHYQESTLLKILQVVKYEVLTDTEGQAEEQAEEQTEGQ</sequence>
<feature type="transmembrane region" description="Helical" evidence="1">
    <location>
        <begin position="141"/>
        <end position="161"/>
    </location>
</feature>
<feature type="transmembrane region" description="Helical" evidence="1">
    <location>
        <begin position="37"/>
        <end position="56"/>
    </location>
</feature>
<keyword evidence="1" id="KW-0472">Membrane</keyword>